<dbReference type="SMART" id="SM00014">
    <property type="entry name" value="acidPPc"/>
    <property type="match status" value="1"/>
</dbReference>
<dbReference type="Proteomes" id="UP000824159">
    <property type="component" value="Unassembled WGS sequence"/>
</dbReference>
<dbReference type="AlphaFoldDB" id="A0A9D1HCM3"/>
<dbReference type="PANTHER" id="PTHR14969:SF62">
    <property type="entry name" value="DECAPRENYLPHOSPHORYL-5-PHOSPHORIBOSE PHOSPHATASE RV3807C-RELATED"/>
    <property type="match status" value="1"/>
</dbReference>
<keyword evidence="5 7" id="KW-1133">Transmembrane helix</keyword>
<dbReference type="SUPFAM" id="SSF48317">
    <property type="entry name" value="Acid phosphatase/Vanadium-dependent haloperoxidase"/>
    <property type="match status" value="1"/>
</dbReference>
<reference evidence="9" key="1">
    <citation type="submission" date="2020-10" db="EMBL/GenBank/DDBJ databases">
        <authorList>
            <person name="Gilroy R."/>
        </authorList>
    </citation>
    <scope>NUCLEOTIDE SEQUENCE</scope>
    <source>
        <strain evidence="9">CHK176-22527</strain>
    </source>
</reference>
<dbReference type="EMBL" id="DVLX01000076">
    <property type="protein sequence ID" value="HIT99778.1"/>
    <property type="molecule type" value="Genomic_DNA"/>
</dbReference>
<evidence type="ECO:0000256" key="4">
    <source>
        <dbReference type="ARBA" id="ARBA00022801"/>
    </source>
</evidence>
<reference evidence="9" key="2">
    <citation type="journal article" date="2021" name="PeerJ">
        <title>Extensive microbial diversity within the chicken gut microbiome revealed by metagenomics and culture.</title>
        <authorList>
            <person name="Gilroy R."/>
            <person name="Ravi A."/>
            <person name="Getino M."/>
            <person name="Pursley I."/>
            <person name="Horton D.L."/>
            <person name="Alikhan N.F."/>
            <person name="Baker D."/>
            <person name="Gharbi K."/>
            <person name="Hall N."/>
            <person name="Watson M."/>
            <person name="Adriaenssens E.M."/>
            <person name="Foster-Nyarko E."/>
            <person name="Jarju S."/>
            <person name="Secka A."/>
            <person name="Antonio M."/>
            <person name="Oren A."/>
            <person name="Chaudhuri R.R."/>
            <person name="La Ragione R."/>
            <person name="Hildebrand F."/>
            <person name="Pallen M.J."/>
        </authorList>
    </citation>
    <scope>NUCLEOTIDE SEQUENCE</scope>
    <source>
        <strain evidence="9">CHK176-22527</strain>
    </source>
</reference>
<feature type="transmembrane region" description="Helical" evidence="7">
    <location>
        <begin position="125"/>
        <end position="143"/>
    </location>
</feature>
<evidence type="ECO:0000256" key="7">
    <source>
        <dbReference type="SAM" id="Phobius"/>
    </source>
</evidence>
<sequence>MSQFELMIMDNVNFLVHCQIMDTLMPVITRLGDGGAVWIVLCLVLLVFPKTRKIGAAMGISLLIEIICCNLILKPLVARPRPFDINEGISLLIARPDDYSFPSGHTGASFAATAVLWRCDSKLKVPALILAVLIAFSRMYLYVHYPSDILAGMLLGTAAGIAGTVILERAERFMERRKTL</sequence>
<comment type="subcellular location">
    <subcellularLocation>
        <location evidence="1">Cell membrane</location>
        <topology evidence="1">Multi-pass membrane protein</topology>
    </subcellularLocation>
</comment>
<dbReference type="InterPro" id="IPR036938">
    <property type="entry name" value="PAP2/HPO_sf"/>
</dbReference>
<keyword evidence="6 7" id="KW-0472">Membrane</keyword>
<evidence type="ECO:0000313" key="9">
    <source>
        <dbReference type="EMBL" id="HIT99778.1"/>
    </source>
</evidence>
<keyword evidence="2" id="KW-1003">Cell membrane</keyword>
<dbReference type="PANTHER" id="PTHR14969">
    <property type="entry name" value="SPHINGOSINE-1-PHOSPHATE PHOSPHOHYDROLASE"/>
    <property type="match status" value="1"/>
</dbReference>
<evidence type="ECO:0000256" key="5">
    <source>
        <dbReference type="ARBA" id="ARBA00022989"/>
    </source>
</evidence>
<evidence type="ECO:0000256" key="6">
    <source>
        <dbReference type="ARBA" id="ARBA00023136"/>
    </source>
</evidence>
<evidence type="ECO:0000256" key="1">
    <source>
        <dbReference type="ARBA" id="ARBA00004651"/>
    </source>
</evidence>
<dbReference type="Gene3D" id="1.20.144.10">
    <property type="entry name" value="Phosphatidic acid phosphatase type 2/haloperoxidase"/>
    <property type="match status" value="1"/>
</dbReference>
<name>A0A9D1HCM3_9FIRM</name>
<feature type="domain" description="Phosphatidic acid phosphatase type 2/haloperoxidase" evidence="8">
    <location>
        <begin position="53"/>
        <end position="164"/>
    </location>
</feature>
<dbReference type="Pfam" id="PF01569">
    <property type="entry name" value="PAP2"/>
    <property type="match status" value="1"/>
</dbReference>
<feature type="transmembrane region" description="Helical" evidence="7">
    <location>
        <begin position="149"/>
        <end position="167"/>
    </location>
</feature>
<dbReference type="GO" id="GO:0016787">
    <property type="term" value="F:hydrolase activity"/>
    <property type="evidence" value="ECO:0007669"/>
    <property type="project" value="UniProtKB-KW"/>
</dbReference>
<accession>A0A9D1HCM3</accession>
<proteinExistence type="predicted"/>
<keyword evidence="3 7" id="KW-0812">Transmembrane</keyword>
<protein>
    <submittedName>
        <fullName evidence="9">Phosphatase PAP2 family protein</fullName>
    </submittedName>
</protein>
<keyword evidence="4" id="KW-0378">Hydrolase</keyword>
<evidence type="ECO:0000256" key="3">
    <source>
        <dbReference type="ARBA" id="ARBA00022692"/>
    </source>
</evidence>
<evidence type="ECO:0000259" key="8">
    <source>
        <dbReference type="SMART" id="SM00014"/>
    </source>
</evidence>
<evidence type="ECO:0000256" key="2">
    <source>
        <dbReference type="ARBA" id="ARBA00022475"/>
    </source>
</evidence>
<dbReference type="GO" id="GO:0005886">
    <property type="term" value="C:plasma membrane"/>
    <property type="evidence" value="ECO:0007669"/>
    <property type="project" value="UniProtKB-SubCell"/>
</dbReference>
<feature type="transmembrane region" description="Helical" evidence="7">
    <location>
        <begin position="54"/>
        <end position="73"/>
    </location>
</feature>
<dbReference type="InterPro" id="IPR000326">
    <property type="entry name" value="PAP2/HPO"/>
</dbReference>
<gene>
    <name evidence="9" type="ORF">IAD12_05960</name>
</gene>
<evidence type="ECO:0000313" key="10">
    <source>
        <dbReference type="Proteomes" id="UP000824159"/>
    </source>
</evidence>
<feature type="transmembrane region" description="Helical" evidence="7">
    <location>
        <begin position="31"/>
        <end position="48"/>
    </location>
</feature>
<comment type="caution">
    <text evidence="9">The sequence shown here is derived from an EMBL/GenBank/DDBJ whole genome shotgun (WGS) entry which is preliminary data.</text>
</comment>
<organism evidence="9 10">
    <name type="scientific">Candidatus Allocopromorpha excrementavium</name>
    <dbReference type="NCBI Taxonomy" id="2840741"/>
    <lineage>
        <taxon>Bacteria</taxon>
        <taxon>Bacillati</taxon>
        <taxon>Bacillota</taxon>
        <taxon>Clostridia</taxon>
        <taxon>Eubacteriales</taxon>
        <taxon>Eubacteriaceae</taxon>
        <taxon>Eubacteriaceae incertae sedis</taxon>
        <taxon>Candidatus Allocopromorpha</taxon>
    </lineage>
</organism>